<sequence length="187" mass="20085">MIQDGIPTSVGPTGRFYSLSYRLYDSPLTSFDDALGYSNGWNDFTLLGTGNWTQYELEGHGMWDWNENVPCSAYDCARRCAQQLDAHSLPYGDPTMTACLKACPGYDDRQKGCITKDAFDGNTLQQTIIGTRPRYSPGSSSDAAASTSTTSAEASPSSTNPPNSSFRVELPLLECVGAILGALLAIG</sequence>
<dbReference type="Proteomes" id="UP000077266">
    <property type="component" value="Unassembled WGS sequence"/>
</dbReference>
<gene>
    <name evidence="2" type="ORF">EXIGLDRAFT_34996</name>
</gene>
<proteinExistence type="predicted"/>
<reference evidence="2 3" key="1">
    <citation type="journal article" date="2016" name="Mol. Biol. Evol.">
        <title>Comparative Genomics of Early-Diverging Mushroom-Forming Fungi Provides Insights into the Origins of Lignocellulose Decay Capabilities.</title>
        <authorList>
            <person name="Nagy L.G."/>
            <person name="Riley R."/>
            <person name="Tritt A."/>
            <person name="Adam C."/>
            <person name="Daum C."/>
            <person name="Floudas D."/>
            <person name="Sun H."/>
            <person name="Yadav J.S."/>
            <person name="Pangilinan J."/>
            <person name="Larsson K.H."/>
            <person name="Matsuura K."/>
            <person name="Barry K."/>
            <person name="Labutti K."/>
            <person name="Kuo R."/>
            <person name="Ohm R.A."/>
            <person name="Bhattacharya S.S."/>
            <person name="Shirouzu T."/>
            <person name="Yoshinaga Y."/>
            <person name="Martin F.M."/>
            <person name="Grigoriev I.V."/>
            <person name="Hibbett D.S."/>
        </authorList>
    </citation>
    <scope>NUCLEOTIDE SEQUENCE [LARGE SCALE GENOMIC DNA]</scope>
    <source>
        <strain evidence="2 3">HHB12029</strain>
    </source>
</reference>
<feature type="compositionally biased region" description="Low complexity" evidence="1">
    <location>
        <begin position="136"/>
        <end position="163"/>
    </location>
</feature>
<organism evidence="2 3">
    <name type="scientific">Exidia glandulosa HHB12029</name>
    <dbReference type="NCBI Taxonomy" id="1314781"/>
    <lineage>
        <taxon>Eukaryota</taxon>
        <taxon>Fungi</taxon>
        <taxon>Dikarya</taxon>
        <taxon>Basidiomycota</taxon>
        <taxon>Agaricomycotina</taxon>
        <taxon>Agaricomycetes</taxon>
        <taxon>Auriculariales</taxon>
        <taxon>Exidiaceae</taxon>
        <taxon>Exidia</taxon>
    </lineage>
</organism>
<feature type="region of interest" description="Disordered" evidence="1">
    <location>
        <begin position="130"/>
        <end position="163"/>
    </location>
</feature>
<accession>A0A166ANQ6</accession>
<name>A0A166ANQ6_EXIGL</name>
<dbReference type="AlphaFoldDB" id="A0A166ANQ6"/>
<dbReference type="OrthoDB" id="5076485at2759"/>
<protein>
    <submittedName>
        <fullName evidence="2">Uncharacterized protein</fullName>
    </submittedName>
</protein>
<evidence type="ECO:0000313" key="3">
    <source>
        <dbReference type="Proteomes" id="UP000077266"/>
    </source>
</evidence>
<evidence type="ECO:0000313" key="2">
    <source>
        <dbReference type="EMBL" id="KZV93759.1"/>
    </source>
</evidence>
<dbReference type="EMBL" id="KV425984">
    <property type="protein sequence ID" value="KZV93759.1"/>
    <property type="molecule type" value="Genomic_DNA"/>
</dbReference>
<dbReference type="InParanoid" id="A0A166ANQ6"/>
<evidence type="ECO:0000256" key="1">
    <source>
        <dbReference type="SAM" id="MobiDB-lite"/>
    </source>
</evidence>
<keyword evidence="3" id="KW-1185">Reference proteome</keyword>